<evidence type="ECO:0000313" key="2">
    <source>
        <dbReference type="Proteomes" id="UP001174867"/>
    </source>
</evidence>
<dbReference type="RefSeq" id="WP_301698581.1">
    <property type="nucleotide sequence ID" value="NZ_JAUJYW010000004.1"/>
</dbReference>
<dbReference type="Proteomes" id="UP001174867">
    <property type="component" value="Unassembled WGS sequence"/>
</dbReference>
<comment type="caution">
    <text evidence="1">The sequence shown here is derived from an EMBL/GenBank/DDBJ whole genome shotgun (WGS) entry which is preliminary data.</text>
</comment>
<protein>
    <submittedName>
        <fullName evidence="1">Uncharacterized protein</fullName>
    </submittedName>
</protein>
<gene>
    <name evidence="1" type="ORF">Q0A17_10130</name>
</gene>
<proteinExistence type="predicted"/>
<sequence length="259" mass="30300">MPIFNVGEGRSAEPRCFAEFKNINKAIVLYACARELMPPSRPIYGEFPLASHHIIPFSLLRDTWRKMFFYFDIQTLYRVINLYCATDPGGYRAFRDYIKKCKDKFEKTYSSLEKFEGLQRRDIKLGDEWDMLGEKISWPHWNIIIGPRIRSDDPGDNYDDFYGAYTILGKCPLVLKKLEKIKMYYDSLNIVLSITNKIQAKTVESSFKAILDQVSNQLISESFGRFDSRIWRCGRNVRGDIEYEGDIPRLRKITPVLDI</sequence>
<accession>A0ABT8PVQ0</accession>
<reference evidence="1 2" key="1">
    <citation type="submission" date="2023-07" db="EMBL/GenBank/DDBJ databases">
        <title>Citrobacter selenititolerans sp. nov., isolated from seleniferous soil.</title>
        <authorList>
            <person name="Zhang S."/>
            <person name="Li K."/>
            <person name="Peng J."/>
            <person name="Wang H."/>
            <person name="Sun J."/>
            <person name="Guo Y."/>
        </authorList>
    </citation>
    <scope>NUCLEOTIDE SEQUENCE [LARGE SCALE GENOMIC DNA]</scope>
    <source>
        <strain evidence="1 2">S2-9</strain>
    </source>
</reference>
<name>A0ABT8PVQ0_9ENTR</name>
<keyword evidence="2" id="KW-1185">Reference proteome</keyword>
<dbReference type="EMBL" id="JAUJYW010000004">
    <property type="protein sequence ID" value="MDN8599766.1"/>
    <property type="molecule type" value="Genomic_DNA"/>
</dbReference>
<organism evidence="1 2">
    <name type="scientific">Citrobacter enshiensis</name>
    <dbReference type="NCBI Taxonomy" id="2971264"/>
    <lineage>
        <taxon>Bacteria</taxon>
        <taxon>Pseudomonadati</taxon>
        <taxon>Pseudomonadota</taxon>
        <taxon>Gammaproteobacteria</taxon>
        <taxon>Enterobacterales</taxon>
        <taxon>Enterobacteriaceae</taxon>
        <taxon>Citrobacter</taxon>
    </lineage>
</organism>
<evidence type="ECO:0000313" key="1">
    <source>
        <dbReference type="EMBL" id="MDN8599766.1"/>
    </source>
</evidence>